<protein>
    <submittedName>
        <fullName evidence="3">CGNR zinc finger domain-containing protein</fullName>
    </submittedName>
</protein>
<gene>
    <name evidence="3" type="ORF">KYY02_06095</name>
</gene>
<dbReference type="InterPro" id="IPR010852">
    <property type="entry name" value="ABATE"/>
</dbReference>
<dbReference type="SUPFAM" id="SSF160904">
    <property type="entry name" value="Jann2411-like"/>
    <property type="match status" value="1"/>
</dbReference>
<sequence>MEGVIASSARRKEIAVQPPPASDPRPLTGEPLSLDLLNTRWIDADGAHDLLDGTGGLAVWLAGSPVRETVGAEAVADRETLDRLLRTRGILDTLVASPGEPDPTAVRALNEVLAYGRIRRELDPAGQPTSVVEIASPAWIPSWHAAEDWLRLMGERPDRVRACANGDCVLHFYDVSKNGARRWCSMAGCGNRAKAQRHYARHRTA</sequence>
<reference evidence="3 4" key="1">
    <citation type="journal article" date="2021" name="Res Sq">
        <title>Streptomyces Pimoensis sp. nov., Isolated From the Taklimakan Desert in Xinjiang, China.</title>
        <authorList>
            <person name="Zhang P."/>
            <person name="Luo X."/>
            <person name="Luo X."/>
            <person name="Liu Z."/>
            <person name="Xia Z."/>
            <person name="Wan C."/>
            <person name="zhang L."/>
        </authorList>
    </citation>
    <scope>NUCLEOTIDE SEQUENCE [LARGE SCALE GENOMIC DNA]</scope>
    <source>
        <strain evidence="3 4">TRM75549</strain>
    </source>
</reference>
<dbReference type="Gene3D" id="1.10.3300.10">
    <property type="entry name" value="Jann2411-like domain"/>
    <property type="match status" value="1"/>
</dbReference>
<dbReference type="PANTHER" id="PTHR35525:SF3">
    <property type="entry name" value="BLL6575 PROTEIN"/>
    <property type="match status" value="1"/>
</dbReference>
<feature type="region of interest" description="Disordered" evidence="1">
    <location>
        <begin position="1"/>
        <end position="29"/>
    </location>
</feature>
<dbReference type="InterPro" id="IPR021005">
    <property type="entry name" value="Znf_CGNR"/>
</dbReference>
<dbReference type="InterPro" id="IPR023286">
    <property type="entry name" value="ABATE_dom_sf"/>
</dbReference>
<name>A0ABV4IUE2_9ACTN</name>
<evidence type="ECO:0000313" key="3">
    <source>
        <dbReference type="EMBL" id="MEZ3178293.1"/>
    </source>
</evidence>
<comment type="caution">
    <text evidence="3">The sequence shown here is derived from an EMBL/GenBank/DDBJ whole genome shotgun (WGS) entry which is preliminary data.</text>
</comment>
<dbReference type="EMBL" id="JAHWZY010000004">
    <property type="protein sequence ID" value="MEZ3178293.1"/>
    <property type="molecule type" value="Genomic_DNA"/>
</dbReference>
<dbReference type="Pfam" id="PF07336">
    <property type="entry name" value="ABATE"/>
    <property type="match status" value="1"/>
</dbReference>
<feature type="domain" description="Zinc finger CGNR" evidence="2">
    <location>
        <begin position="159"/>
        <end position="202"/>
    </location>
</feature>
<evidence type="ECO:0000259" key="2">
    <source>
        <dbReference type="Pfam" id="PF11706"/>
    </source>
</evidence>
<evidence type="ECO:0000256" key="1">
    <source>
        <dbReference type="SAM" id="MobiDB-lite"/>
    </source>
</evidence>
<evidence type="ECO:0000313" key="4">
    <source>
        <dbReference type="Proteomes" id="UP001567537"/>
    </source>
</evidence>
<keyword evidence="4" id="KW-1185">Reference proteome</keyword>
<proteinExistence type="predicted"/>
<dbReference type="Proteomes" id="UP001567537">
    <property type="component" value="Unassembled WGS sequence"/>
</dbReference>
<dbReference type="Pfam" id="PF11706">
    <property type="entry name" value="zf-CGNR"/>
    <property type="match status" value="1"/>
</dbReference>
<dbReference type="PANTHER" id="PTHR35525">
    <property type="entry name" value="BLL6575 PROTEIN"/>
    <property type="match status" value="1"/>
</dbReference>
<organism evidence="3 4">
    <name type="scientific">Streptomyces pimonensis</name>
    <dbReference type="NCBI Taxonomy" id="2860288"/>
    <lineage>
        <taxon>Bacteria</taxon>
        <taxon>Bacillati</taxon>
        <taxon>Actinomycetota</taxon>
        <taxon>Actinomycetes</taxon>
        <taxon>Kitasatosporales</taxon>
        <taxon>Streptomycetaceae</taxon>
        <taxon>Streptomyces</taxon>
    </lineage>
</organism>
<accession>A0ABV4IUE2</accession>